<accession>A0A6G0VWC9</accession>
<reference evidence="1 2" key="1">
    <citation type="submission" date="2019-08" db="EMBL/GenBank/DDBJ databases">
        <title>Whole genome of Aphis craccivora.</title>
        <authorList>
            <person name="Voronova N.V."/>
            <person name="Shulinski R.S."/>
            <person name="Bandarenka Y.V."/>
            <person name="Zhorov D.G."/>
            <person name="Warner D."/>
        </authorList>
    </citation>
    <scope>NUCLEOTIDE SEQUENCE [LARGE SCALE GENOMIC DNA]</scope>
    <source>
        <strain evidence="1">180601</strain>
        <tissue evidence="1">Whole Body</tissue>
    </source>
</reference>
<evidence type="ECO:0000313" key="2">
    <source>
        <dbReference type="Proteomes" id="UP000478052"/>
    </source>
</evidence>
<evidence type="ECO:0000313" key="1">
    <source>
        <dbReference type="EMBL" id="KAF0711221.1"/>
    </source>
</evidence>
<gene>
    <name evidence="1" type="ORF">FWK35_00034395</name>
</gene>
<dbReference type="AlphaFoldDB" id="A0A6G0VWC9"/>
<proteinExistence type="predicted"/>
<keyword evidence="2" id="KW-1185">Reference proteome</keyword>
<sequence>MDKLHELNYKLDLSSESDSDEEMNELLLLYSLSKRNKSIWKSAYMKKRKSHGEFILTSEFSDKQFTNYFRLNRNQFNEVLSIVNDKIYSVGCNAQKPIDPEEKLAVFLR</sequence>
<dbReference type="EMBL" id="VUJU01011347">
    <property type="protein sequence ID" value="KAF0711221.1"/>
    <property type="molecule type" value="Genomic_DNA"/>
</dbReference>
<dbReference type="Proteomes" id="UP000478052">
    <property type="component" value="Unassembled WGS sequence"/>
</dbReference>
<dbReference type="OrthoDB" id="6749593at2759"/>
<protein>
    <submittedName>
        <fullName evidence="1">Protein ANTAGONIST OF LIKE HETEROCHROMATIN PROTEIN 1-like</fullName>
    </submittedName>
</protein>
<name>A0A6G0VWC9_APHCR</name>
<organism evidence="1 2">
    <name type="scientific">Aphis craccivora</name>
    <name type="common">Cowpea aphid</name>
    <dbReference type="NCBI Taxonomy" id="307492"/>
    <lineage>
        <taxon>Eukaryota</taxon>
        <taxon>Metazoa</taxon>
        <taxon>Ecdysozoa</taxon>
        <taxon>Arthropoda</taxon>
        <taxon>Hexapoda</taxon>
        <taxon>Insecta</taxon>
        <taxon>Pterygota</taxon>
        <taxon>Neoptera</taxon>
        <taxon>Paraneoptera</taxon>
        <taxon>Hemiptera</taxon>
        <taxon>Sternorrhyncha</taxon>
        <taxon>Aphidomorpha</taxon>
        <taxon>Aphidoidea</taxon>
        <taxon>Aphididae</taxon>
        <taxon>Aphidini</taxon>
        <taxon>Aphis</taxon>
        <taxon>Aphis</taxon>
    </lineage>
</organism>
<comment type="caution">
    <text evidence="1">The sequence shown here is derived from an EMBL/GenBank/DDBJ whole genome shotgun (WGS) entry which is preliminary data.</text>
</comment>